<evidence type="ECO:0000313" key="2">
    <source>
        <dbReference type="Proteomes" id="UP000318681"/>
    </source>
</evidence>
<protein>
    <submittedName>
        <fullName evidence="1">AAA family ATPase</fullName>
    </submittedName>
</protein>
<dbReference type="Proteomes" id="UP000318681">
    <property type="component" value="Unassembled WGS sequence"/>
</dbReference>
<keyword evidence="2" id="KW-1185">Reference proteome</keyword>
<dbReference type="EMBL" id="VNIM01000028">
    <property type="protein sequence ID" value="TVV74735.1"/>
    <property type="molecule type" value="Genomic_DNA"/>
</dbReference>
<dbReference type="OrthoDB" id="7560879at2"/>
<dbReference type="AlphaFoldDB" id="A0A558R5S2"/>
<proteinExistence type="predicted"/>
<dbReference type="Gene3D" id="3.40.50.300">
    <property type="entry name" value="P-loop containing nucleotide triphosphate hydrolases"/>
    <property type="match status" value="1"/>
</dbReference>
<reference evidence="1 2" key="1">
    <citation type="submission" date="2019-07" db="EMBL/GenBank/DDBJ databases">
        <title>Sphingomonas solaris sp. nov., isolated from a solar panel from Boston, Massachusetts.</title>
        <authorList>
            <person name="Tanner K."/>
            <person name="Pascual J."/>
            <person name="Mancuso C."/>
            <person name="Pereto J."/>
            <person name="Khalil A."/>
            <person name="Vilanova C."/>
        </authorList>
    </citation>
    <scope>NUCLEOTIDE SEQUENCE [LARGE SCALE GENOMIC DNA]</scope>
    <source>
        <strain evidence="1 2">R4DWN</strain>
    </source>
</reference>
<sequence>MTGTKIPTWPEVALGGGYLARDAATAPAGMDYAIDGLLPVTGTSVWFGQGSAGKTQLLLWMAAHLAAPASAGADTWLGKPIRKRGQILILSAEDLREHLFVRLASIVRGMAAGGKAAPEVATAHAAMV</sequence>
<organism evidence="1 2">
    <name type="scientific">Alterirhizorhabdus solaris</name>
    <dbReference type="NCBI Taxonomy" id="2529389"/>
    <lineage>
        <taxon>Bacteria</taxon>
        <taxon>Pseudomonadati</taxon>
        <taxon>Pseudomonadota</taxon>
        <taxon>Alphaproteobacteria</taxon>
        <taxon>Sphingomonadales</taxon>
        <taxon>Rhizorhabdaceae</taxon>
        <taxon>Alterirhizorhabdus</taxon>
    </lineage>
</organism>
<comment type="caution">
    <text evidence="1">The sequence shown here is derived from an EMBL/GenBank/DDBJ whole genome shotgun (WGS) entry which is preliminary data.</text>
</comment>
<dbReference type="InterPro" id="IPR027417">
    <property type="entry name" value="P-loop_NTPase"/>
</dbReference>
<dbReference type="Pfam" id="PF13481">
    <property type="entry name" value="AAA_25"/>
    <property type="match status" value="1"/>
</dbReference>
<dbReference type="SUPFAM" id="SSF52540">
    <property type="entry name" value="P-loop containing nucleoside triphosphate hydrolases"/>
    <property type="match status" value="1"/>
</dbReference>
<name>A0A558R5S2_9SPHN</name>
<gene>
    <name evidence="1" type="ORF">FOY91_08770</name>
</gene>
<evidence type="ECO:0000313" key="1">
    <source>
        <dbReference type="EMBL" id="TVV74735.1"/>
    </source>
</evidence>
<accession>A0A558R5S2</accession>
<dbReference type="RefSeq" id="WP_145150173.1">
    <property type="nucleotide sequence ID" value="NZ_VNIM01000028.1"/>
</dbReference>